<sequence>MKLLPLCQLLELIRAFSSPTEPQLSFGVPGPLRPALPALPRFHFRPTPRRSLFPTRLASNPQNIISYKISSVTKRIVASAKRTQLN</sequence>
<comment type="caution">
    <text evidence="1">The sequence shown here is derived from an EMBL/GenBank/DDBJ whole genome shotgun (WGS) entry which is preliminary data.</text>
</comment>
<proteinExistence type="predicted"/>
<dbReference type="EMBL" id="JARIHO010000052">
    <property type="protein sequence ID" value="KAJ7321080.1"/>
    <property type="molecule type" value="Genomic_DNA"/>
</dbReference>
<keyword evidence="2" id="KW-1185">Reference proteome</keyword>
<reference evidence="1" key="1">
    <citation type="submission" date="2023-03" db="EMBL/GenBank/DDBJ databases">
        <title>Massive genome expansion in bonnet fungi (Mycena s.s.) driven by repeated elements and novel gene families across ecological guilds.</title>
        <authorList>
            <consortium name="Lawrence Berkeley National Laboratory"/>
            <person name="Harder C.B."/>
            <person name="Miyauchi S."/>
            <person name="Viragh M."/>
            <person name="Kuo A."/>
            <person name="Thoen E."/>
            <person name="Andreopoulos B."/>
            <person name="Lu D."/>
            <person name="Skrede I."/>
            <person name="Drula E."/>
            <person name="Henrissat B."/>
            <person name="Morin E."/>
            <person name="Kohler A."/>
            <person name="Barry K."/>
            <person name="LaButti K."/>
            <person name="Morin E."/>
            <person name="Salamov A."/>
            <person name="Lipzen A."/>
            <person name="Mereny Z."/>
            <person name="Hegedus B."/>
            <person name="Baldrian P."/>
            <person name="Stursova M."/>
            <person name="Weitz H."/>
            <person name="Taylor A."/>
            <person name="Grigoriev I.V."/>
            <person name="Nagy L.G."/>
            <person name="Martin F."/>
            <person name="Kauserud H."/>
        </authorList>
    </citation>
    <scope>NUCLEOTIDE SEQUENCE</scope>
    <source>
        <strain evidence="1">CBHHK002</strain>
    </source>
</reference>
<evidence type="ECO:0000313" key="2">
    <source>
        <dbReference type="Proteomes" id="UP001218218"/>
    </source>
</evidence>
<gene>
    <name evidence="1" type="ORF">DFH08DRAFT_385726</name>
</gene>
<name>A0AAD7EH81_9AGAR</name>
<dbReference type="Proteomes" id="UP001218218">
    <property type="component" value="Unassembled WGS sequence"/>
</dbReference>
<dbReference type="AlphaFoldDB" id="A0AAD7EH81"/>
<protein>
    <submittedName>
        <fullName evidence="1">Uncharacterized protein</fullName>
    </submittedName>
</protein>
<evidence type="ECO:0000313" key="1">
    <source>
        <dbReference type="EMBL" id="KAJ7321080.1"/>
    </source>
</evidence>
<organism evidence="1 2">
    <name type="scientific">Mycena albidolilacea</name>
    <dbReference type="NCBI Taxonomy" id="1033008"/>
    <lineage>
        <taxon>Eukaryota</taxon>
        <taxon>Fungi</taxon>
        <taxon>Dikarya</taxon>
        <taxon>Basidiomycota</taxon>
        <taxon>Agaricomycotina</taxon>
        <taxon>Agaricomycetes</taxon>
        <taxon>Agaricomycetidae</taxon>
        <taxon>Agaricales</taxon>
        <taxon>Marasmiineae</taxon>
        <taxon>Mycenaceae</taxon>
        <taxon>Mycena</taxon>
    </lineage>
</organism>
<accession>A0AAD7EH81</accession>